<comment type="caution">
    <text evidence="1">The sequence shown here is derived from an EMBL/GenBank/DDBJ whole genome shotgun (WGS) entry which is preliminary data.</text>
</comment>
<sequence length="223" mass="25743">MIDDSAHWTQLRRELIKWLEDRAPSFTEGYMGAVRLLYTPSFPARVHFICHAVRDIYRRLPTTLGEKSLPRPQEVFPSMVKELANRWEKFPPKDNSKYSGQAGSDIPVSPQVYRYMKKIVQKSTKIAAQRTVGKQLAIALFRSLDRWENEFIQPWVIEAFDAEYDFFVDRAHLAESVENVPSDDGLLEHFEAFERAFHSLVGPYFSGKEELDAILQDTNSAAD</sequence>
<protein>
    <submittedName>
        <fullName evidence="1">Uncharacterized protein</fullName>
    </submittedName>
</protein>
<reference evidence="1" key="1">
    <citation type="journal article" date="2014" name="Front. Microbiol.">
        <title>High frequency of phylogenetically diverse reductive dehalogenase-homologous genes in deep subseafloor sedimentary metagenomes.</title>
        <authorList>
            <person name="Kawai M."/>
            <person name="Futagami T."/>
            <person name="Toyoda A."/>
            <person name="Takaki Y."/>
            <person name="Nishi S."/>
            <person name="Hori S."/>
            <person name="Arai W."/>
            <person name="Tsubouchi T."/>
            <person name="Morono Y."/>
            <person name="Uchiyama I."/>
            <person name="Ito T."/>
            <person name="Fujiyama A."/>
            <person name="Inagaki F."/>
            <person name="Takami H."/>
        </authorList>
    </citation>
    <scope>NUCLEOTIDE SEQUENCE</scope>
    <source>
        <strain evidence="1">Expedition CK06-06</strain>
    </source>
</reference>
<organism evidence="1">
    <name type="scientific">marine sediment metagenome</name>
    <dbReference type="NCBI Taxonomy" id="412755"/>
    <lineage>
        <taxon>unclassified sequences</taxon>
        <taxon>metagenomes</taxon>
        <taxon>ecological metagenomes</taxon>
    </lineage>
</organism>
<evidence type="ECO:0000313" key="1">
    <source>
        <dbReference type="EMBL" id="GAF85394.1"/>
    </source>
</evidence>
<name>X0SWM4_9ZZZZ</name>
<proteinExistence type="predicted"/>
<dbReference type="AlphaFoldDB" id="X0SWM4"/>
<gene>
    <name evidence="1" type="ORF">S01H1_04684</name>
</gene>
<accession>X0SWM4</accession>
<dbReference type="EMBL" id="BARS01002461">
    <property type="protein sequence ID" value="GAF85394.1"/>
    <property type="molecule type" value="Genomic_DNA"/>
</dbReference>